<keyword evidence="2" id="KW-0479">Metal-binding</keyword>
<dbReference type="GO" id="GO:0046872">
    <property type="term" value="F:metal ion binding"/>
    <property type="evidence" value="ECO:0007669"/>
    <property type="project" value="UniProtKB-KW"/>
</dbReference>
<organism evidence="6 7">
    <name type="scientific">Teichococcus rhizosphaerae</name>
    <dbReference type="NCBI Taxonomy" id="1335062"/>
    <lineage>
        <taxon>Bacteria</taxon>
        <taxon>Pseudomonadati</taxon>
        <taxon>Pseudomonadota</taxon>
        <taxon>Alphaproteobacteria</taxon>
        <taxon>Acetobacterales</taxon>
        <taxon>Roseomonadaceae</taxon>
        <taxon>Roseomonas</taxon>
    </lineage>
</organism>
<protein>
    <recommendedName>
        <fullName evidence="5">Metallo-beta-lactamase domain-containing protein</fullName>
    </recommendedName>
</protein>
<evidence type="ECO:0000256" key="4">
    <source>
        <dbReference type="ARBA" id="ARBA00022833"/>
    </source>
</evidence>
<comment type="similarity">
    <text evidence="1">Belongs to the metallo-beta-lactamase superfamily.</text>
</comment>
<dbReference type="CDD" id="cd07720">
    <property type="entry name" value="OPHC2-like_MBL-fold"/>
    <property type="match status" value="1"/>
</dbReference>
<keyword evidence="4" id="KW-0862">Zinc</keyword>
<dbReference type="SUPFAM" id="SSF56281">
    <property type="entry name" value="Metallo-hydrolase/oxidoreductase"/>
    <property type="match status" value="1"/>
</dbReference>
<dbReference type="AlphaFoldDB" id="A0A2C6Y332"/>
<dbReference type="Proteomes" id="UP000223527">
    <property type="component" value="Unassembled WGS sequence"/>
</dbReference>
<reference evidence="6 7" key="1">
    <citation type="submission" date="2017-10" db="EMBL/GenBank/DDBJ databases">
        <authorList>
            <person name="Banno H."/>
            <person name="Chua N.-H."/>
        </authorList>
    </citation>
    <scope>NUCLEOTIDE SEQUENCE [LARGE SCALE GENOMIC DNA]</scope>
    <source>
        <strain evidence="6 7">YW11</strain>
    </source>
</reference>
<evidence type="ECO:0000313" key="7">
    <source>
        <dbReference type="Proteomes" id="UP000223527"/>
    </source>
</evidence>
<dbReference type="OrthoDB" id="9773738at2"/>
<keyword evidence="7" id="KW-1185">Reference proteome</keyword>
<name>A0A2C6Y332_9PROT</name>
<feature type="domain" description="Metallo-beta-lactamase" evidence="5">
    <location>
        <begin position="66"/>
        <end position="272"/>
    </location>
</feature>
<dbReference type="PANTHER" id="PTHR42978:SF6">
    <property type="entry name" value="QUORUM-QUENCHING LACTONASE YTNP-RELATED"/>
    <property type="match status" value="1"/>
</dbReference>
<dbReference type="Gene3D" id="3.60.15.10">
    <property type="entry name" value="Ribonuclease Z/Hydroxyacylglutathione hydrolase-like"/>
    <property type="match status" value="1"/>
</dbReference>
<proteinExistence type="inferred from homology"/>
<sequence>MQPSPLPPLPAEQVPGLQHLRVGEIVVTAVSDGFLNGSNAVLQNIAPEEIDRLLTESFRPTPRRTSVNTFLIRSGGRAALIDTGCGGSMQASAGKMLGNLAAANVAPEMIDTVLLTHLHPDHSNALADASGQAIFANATVGLHAAELAYWEDEAAASRAGASGQGVPYFAAARAQLAPYRDRLALFADGAEIFPGVTAVHLPGHTPGHCGYMIASGEDSLLIWGDIVHVPEVQVPRPEVTMQFDVDPAQAAETRRRTFDRVATDRQRILGMHLHFPGCAHLARTGEGYRLVPEARDLAF</sequence>
<evidence type="ECO:0000313" key="6">
    <source>
        <dbReference type="EMBL" id="PHK95212.1"/>
    </source>
</evidence>
<dbReference type="PANTHER" id="PTHR42978">
    <property type="entry name" value="QUORUM-QUENCHING LACTONASE YTNP-RELATED-RELATED"/>
    <property type="match status" value="1"/>
</dbReference>
<dbReference type="RefSeq" id="WP_099095288.1">
    <property type="nucleotide sequence ID" value="NZ_PDNU01000013.1"/>
</dbReference>
<dbReference type="GO" id="GO:0016787">
    <property type="term" value="F:hydrolase activity"/>
    <property type="evidence" value="ECO:0007669"/>
    <property type="project" value="UniProtKB-KW"/>
</dbReference>
<dbReference type="Pfam" id="PF00753">
    <property type="entry name" value="Lactamase_B"/>
    <property type="match status" value="1"/>
</dbReference>
<evidence type="ECO:0000259" key="5">
    <source>
        <dbReference type="SMART" id="SM00849"/>
    </source>
</evidence>
<dbReference type="EMBL" id="PDNU01000013">
    <property type="protein sequence ID" value="PHK95212.1"/>
    <property type="molecule type" value="Genomic_DNA"/>
</dbReference>
<evidence type="ECO:0000256" key="1">
    <source>
        <dbReference type="ARBA" id="ARBA00007749"/>
    </source>
</evidence>
<evidence type="ECO:0000256" key="3">
    <source>
        <dbReference type="ARBA" id="ARBA00022801"/>
    </source>
</evidence>
<accession>A0A2C6Y332</accession>
<evidence type="ECO:0000256" key="2">
    <source>
        <dbReference type="ARBA" id="ARBA00022723"/>
    </source>
</evidence>
<gene>
    <name evidence="6" type="ORF">CR162_09360</name>
</gene>
<dbReference type="InterPro" id="IPR051013">
    <property type="entry name" value="MBL_superfamily_lactonases"/>
</dbReference>
<dbReference type="InterPro" id="IPR001279">
    <property type="entry name" value="Metallo-B-lactamas"/>
</dbReference>
<keyword evidence="3" id="KW-0378">Hydrolase</keyword>
<comment type="caution">
    <text evidence="6">The sequence shown here is derived from an EMBL/GenBank/DDBJ whole genome shotgun (WGS) entry which is preliminary data.</text>
</comment>
<dbReference type="SMART" id="SM00849">
    <property type="entry name" value="Lactamase_B"/>
    <property type="match status" value="1"/>
</dbReference>
<dbReference type="InterPro" id="IPR036866">
    <property type="entry name" value="RibonucZ/Hydroxyglut_hydro"/>
</dbReference>